<sequence length="146" mass="16904">MALAQWRIKAVVGIRNLRHCVQNGQGLAVTPLRREIAEKSHTYVTNESFFEKRPSSFYSHKSRRRRHTSRRLYNNSGYPWIPFASINFIFYSHSAAIKMRLRRYIGSTLSSRPLDDNSDFEDVVVHHSVNPRSSPSSVPSMPLQRS</sequence>
<proteinExistence type="predicted"/>
<name>B0DYF3_LACBS</name>
<dbReference type="Proteomes" id="UP000001194">
    <property type="component" value="Unassembled WGS sequence"/>
</dbReference>
<gene>
    <name evidence="2" type="ORF">LACBIDRAFT_314381</name>
</gene>
<dbReference type="HOGENOM" id="CLU_1777795_0_0_1"/>
<keyword evidence="1" id="KW-0472">Membrane</keyword>
<keyword evidence="1" id="KW-1133">Transmembrane helix</keyword>
<keyword evidence="3" id="KW-1185">Reference proteome</keyword>
<protein>
    <submittedName>
        <fullName evidence="2">Predicted protein</fullName>
    </submittedName>
</protein>
<organism evidence="3">
    <name type="scientific">Laccaria bicolor (strain S238N-H82 / ATCC MYA-4686)</name>
    <name type="common">Bicoloured deceiver</name>
    <name type="synonym">Laccaria laccata var. bicolor</name>
    <dbReference type="NCBI Taxonomy" id="486041"/>
    <lineage>
        <taxon>Eukaryota</taxon>
        <taxon>Fungi</taxon>
        <taxon>Dikarya</taxon>
        <taxon>Basidiomycota</taxon>
        <taxon>Agaricomycotina</taxon>
        <taxon>Agaricomycetes</taxon>
        <taxon>Agaricomycetidae</taxon>
        <taxon>Agaricales</taxon>
        <taxon>Agaricineae</taxon>
        <taxon>Hydnangiaceae</taxon>
        <taxon>Laccaria</taxon>
    </lineage>
</organism>
<accession>B0DYF3</accession>
<keyword evidence="1" id="KW-0812">Transmembrane</keyword>
<reference evidence="2 3" key="1">
    <citation type="journal article" date="2008" name="Nature">
        <title>The genome of Laccaria bicolor provides insights into mycorrhizal symbiosis.</title>
        <authorList>
            <person name="Martin F."/>
            <person name="Aerts A."/>
            <person name="Ahren D."/>
            <person name="Brun A."/>
            <person name="Danchin E.G.J."/>
            <person name="Duchaussoy F."/>
            <person name="Gibon J."/>
            <person name="Kohler A."/>
            <person name="Lindquist E."/>
            <person name="Pereda V."/>
            <person name="Salamov A."/>
            <person name="Shapiro H.J."/>
            <person name="Wuyts J."/>
            <person name="Blaudez D."/>
            <person name="Buee M."/>
            <person name="Brokstein P."/>
            <person name="Canbaeck B."/>
            <person name="Cohen D."/>
            <person name="Courty P.E."/>
            <person name="Coutinho P.M."/>
            <person name="Delaruelle C."/>
            <person name="Detter J.C."/>
            <person name="Deveau A."/>
            <person name="DiFazio S."/>
            <person name="Duplessis S."/>
            <person name="Fraissinet-Tachet L."/>
            <person name="Lucic E."/>
            <person name="Frey-Klett P."/>
            <person name="Fourrey C."/>
            <person name="Feussner I."/>
            <person name="Gay G."/>
            <person name="Grimwood J."/>
            <person name="Hoegger P.J."/>
            <person name="Jain P."/>
            <person name="Kilaru S."/>
            <person name="Labbe J."/>
            <person name="Lin Y.C."/>
            <person name="Legue V."/>
            <person name="Le Tacon F."/>
            <person name="Marmeisse R."/>
            <person name="Melayah D."/>
            <person name="Montanini B."/>
            <person name="Muratet M."/>
            <person name="Nehls U."/>
            <person name="Niculita-Hirzel H."/>
            <person name="Oudot-Le Secq M.P."/>
            <person name="Peter M."/>
            <person name="Quesneville H."/>
            <person name="Rajashekar B."/>
            <person name="Reich M."/>
            <person name="Rouhier N."/>
            <person name="Schmutz J."/>
            <person name="Yin T."/>
            <person name="Chalot M."/>
            <person name="Henrissat B."/>
            <person name="Kuees U."/>
            <person name="Lucas S."/>
            <person name="Van de Peer Y."/>
            <person name="Podila G.K."/>
            <person name="Polle A."/>
            <person name="Pukkila P.J."/>
            <person name="Richardson P.M."/>
            <person name="Rouze P."/>
            <person name="Sanders I.R."/>
            <person name="Stajich J.E."/>
            <person name="Tunlid A."/>
            <person name="Tuskan G."/>
            <person name="Grigoriev I.V."/>
        </authorList>
    </citation>
    <scope>NUCLEOTIDE SEQUENCE [LARGE SCALE GENOMIC DNA]</scope>
    <source>
        <strain evidence="3">S238N-H82 / ATCC MYA-4686</strain>
    </source>
</reference>
<evidence type="ECO:0000313" key="3">
    <source>
        <dbReference type="Proteomes" id="UP000001194"/>
    </source>
</evidence>
<evidence type="ECO:0000313" key="2">
    <source>
        <dbReference type="EMBL" id="EDR00426.1"/>
    </source>
</evidence>
<dbReference type="InParanoid" id="B0DYF3"/>
<evidence type="ECO:0000256" key="1">
    <source>
        <dbReference type="SAM" id="Phobius"/>
    </source>
</evidence>
<feature type="transmembrane region" description="Helical" evidence="1">
    <location>
        <begin position="77"/>
        <end position="97"/>
    </location>
</feature>
<dbReference type="RefSeq" id="XP_001888985.1">
    <property type="nucleotide sequence ID" value="XM_001888950.1"/>
</dbReference>
<dbReference type="GeneID" id="6084580"/>
<dbReference type="AlphaFoldDB" id="B0DYF3"/>
<dbReference type="EMBL" id="DS547150">
    <property type="protein sequence ID" value="EDR00426.1"/>
    <property type="molecule type" value="Genomic_DNA"/>
</dbReference>
<dbReference type="KEGG" id="lbc:LACBIDRAFT_314381"/>